<dbReference type="AlphaFoldDB" id="D9QI13"/>
<dbReference type="KEGG" id="bsb:Bresu_1960"/>
<dbReference type="eggNOG" id="COG4704">
    <property type="taxonomic scope" value="Bacteria"/>
</dbReference>
<gene>
    <name evidence="2" type="ordered locus">Bresu_1960</name>
</gene>
<evidence type="ECO:0008006" key="4">
    <source>
        <dbReference type="Google" id="ProtNLM"/>
    </source>
</evidence>
<dbReference type="Proteomes" id="UP000002696">
    <property type="component" value="Chromosome"/>
</dbReference>
<evidence type="ECO:0000313" key="3">
    <source>
        <dbReference type="Proteomes" id="UP000002696"/>
    </source>
</evidence>
<dbReference type="InterPro" id="IPR018673">
    <property type="entry name" value="DUF2141"/>
</dbReference>
<accession>D9QI13</accession>
<keyword evidence="3" id="KW-1185">Reference proteome</keyword>
<feature type="signal peptide" evidence="1">
    <location>
        <begin position="1"/>
        <end position="20"/>
    </location>
</feature>
<dbReference type="STRING" id="633149.Bresu_1960"/>
<reference evidence="3" key="1">
    <citation type="journal article" date="2011" name="J. Bacteriol.">
        <title>Genome sequences of eight morphologically diverse alphaproteobacteria.</title>
        <authorList>
            <consortium name="US DOE Joint Genome Institute"/>
            <person name="Brown P.J."/>
            <person name="Kysela D.T."/>
            <person name="Buechlein A."/>
            <person name="Hemmerich C."/>
            <person name="Brun Y.V."/>
        </authorList>
    </citation>
    <scope>NUCLEOTIDE SEQUENCE [LARGE SCALE GENOMIC DNA]</scope>
    <source>
        <strain evidence="3">ATCC 15264 / DSM 4735 / LMG 14903 / NBRC 16000 / CB 81</strain>
    </source>
</reference>
<protein>
    <recommendedName>
        <fullName evidence="4">DUF2141 domain-containing protein</fullName>
    </recommendedName>
</protein>
<evidence type="ECO:0000256" key="1">
    <source>
        <dbReference type="SAM" id="SignalP"/>
    </source>
</evidence>
<dbReference type="OrthoDB" id="9788332at2"/>
<dbReference type="Pfam" id="PF09912">
    <property type="entry name" value="DUF2141"/>
    <property type="match status" value="1"/>
</dbReference>
<dbReference type="HOGENOM" id="CLU_125018_0_1_5"/>
<sequence length="136" mass="13854">MRLLLAAVLATAALPGLAKAGTVEVRLTGARQGGPVMVQLCSESEGMTRCSRNARVAVSNGVAIARFENVPAGRYGVGAFQDIDGNGRLGFSMMGRPSEPWGYSRNAPAVMGPPNFADAAVNVGAAGGVIPVQLGL</sequence>
<dbReference type="EMBL" id="CP002102">
    <property type="protein sequence ID" value="ADL01271.1"/>
    <property type="molecule type" value="Genomic_DNA"/>
</dbReference>
<dbReference type="RefSeq" id="WP_013269372.1">
    <property type="nucleotide sequence ID" value="NC_014375.1"/>
</dbReference>
<organism evidence="2 3">
    <name type="scientific">Brevundimonas subvibrioides (strain ATCC 15264 / DSM 4735 / LMG 14903 / NBRC 16000 / CB 81)</name>
    <name type="common">Caulobacter subvibrioides</name>
    <dbReference type="NCBI Taxonomy" id="633149"/>
    <lineage>
        <taxon>Bacteria</taxon>
        <taxon>Pseudomonadati</taxon>
        <taxon>Pseudomonadota</taxon>
        <taxon>Alphaproteobacteria</taxon>
        <taxon>Caulobacterales</taxon>
        <taxon>Caulobacteraceae</taxon>
        <taxon>Brevundimonas</taxon>
    </lineage>
</organism>
<feature type="chain" id="PRO_5003126806" description="DUF2141 domain-containing protein" evidence="1">
    <location>
        <begin position="21"/>
        <end position="136"/>
    </location>
</feature>
<dbReference type="InParanoid" id="D9QI13"/>
<evidence type="ECO:0000313" key="2">
    <source>
        <dbReference type="EMBL" id="ADL01271.1"/>
    </source>
</evidence>
<name>D9QI13_BRESC</name>
<keyword evidence="1" id="KW-0732">Signal</keyword>
<proteinExistence type="predicted"/>